<feature type="domain" description="Xaa-Pro dipeptidyl-peptidase C-terminal" evidence="1">
    <location>
        <begin position="268"/>
        <end position="369"/>
    </location>
</feature>
<evidence type="ECO:0000259" key="1">
    <source>
        <dbReference type="Pfam" id="PF08530"/>
    </source>
</evidence>
<comment type="caution">
    <text evidence="2">The sequence shown here is derived from an EMBL/GenBank/DDBJ whole genome shotgun (WGS) entry which is preliminary data.</text>
</comment>
<gene>
    <name evidence="2" type="ORF">BDW59DRAFT_171206</name>
</gene>
<dbReference type="EMBL" id="JBFXLS010000023">
    <property type="protein sequence ID" value="KAL2827752.1"/>
    <property type="molecule type" value="Genomic_DNA"/>
</dbReference>
<accession>A0ABR4IJ05</accession>
<dbReference type="InterPro" id="IPR029058">
    <property type="entry name" value="AB_hydrolase_fold"/>
</dbReference>
<dbReference type="InterPro" id="IPR013736">
    <property type="entry name" value="Xaa-Pro_dipept_C"/>
</dbReference>
<dbReference type="GO" id="GO:0016787">
    <property type="term" value="F:hydrolase activity"/>
    <property type="evidence" value="ECO:0007669"/>
    <property type="project" value="UniProtKB-KW"/>
</dbReference>
<proteinExistence type="predicted"/>
<dbReference type="SUPFAM" id="SSF53474">
    <property type="entry name" value="alpha/beta-Hydrolases"/>
    <property type="match status" value="1"/>
</dbReference>
<keyword evidence="3" id="KW-1185">Reference proteome</keyword>
<sequence>MSPTQLKYPVPTADAAGYIRTKHLYIPMRDGIELCADLFLPFSASKEYRYALPRVDVCGIGGSQGRLDPFGLERSVAIGADAEGQDLYDVTEWAGVQPYYYGMVGYWAAIQKPPHLACVLSYESQCNMYHAARRGGIYSNNFQSHWYNNIVELTANRVDYPKTLSTTEYPNEGVWAVFDRVRKLSDIQVPFYLAGNWTDPELHLAGNIRAFNGISSRYKWLEITGNHLRAFYEPEDIECKGNSSTTSCSIKKGNGMLDVPRHRILQHHGKETLTTTNPADAPRATFITQGYGPESQNINLSLDSSFTESFELLGSPYLELEVSTTAQDLDLFIYLRAIDANGGIIVLRGNHGEPMNSFARGYFCLSHRDEVARNFAAKRIIDQPNIARSEGQSLSLEIGHMNSPSTIPPMRHEGGDRTAQRFQGENVLYSQARLVLPRVHR</sequence>
<dbReference type="SUPFAM" id="SSF49785">
    <property type="entry name" value="Galactose-binding domain-like"/>
    <property type="match status" value="1"/>
</dbReference>
<dbReference type="Gene3D" id="3.40.50.1820">
    <property type="entry name" value="alpha/beta hydrolase"/>
    <property type="match status" value="1"/>
</dbReference>
<evidence type="ECO:0000313" key="3">
    <source>
        <dbReference type="Proteomes" id="UP001610335"/>
    </source>
</evidence>
<protein>
    <submittedName>
        <fullName evidence="2">Alpha/Beta hydrolase protein</fullName>
    </submittedName>
</protein>
<reference evidence="2 3" key="1">
    <citation type="submission" date="2024-07" db="EMBL/GenBank/DDBJ databases">
        <title>Section-level genome sequencing and comparative genomics of Aspergillus sections Usti and Cavernicolus.</title>
        <authorList>
            <consortium name="Lawrence Berkeley National Laboratory"/>
            <person name="Nybo J.L."/>
            <person name="Vesth T.C."/>
            <person name="Theobald S."/>
            <person name="Frisvad J.C."/>
            <person name="Larsen T.O."/>
            <person name="Kjaerboelling I."/>
            <person name="Rothschild-Mancinelli K."/>
            <person name="Lyhne E.K."/>
            <person name="Kogle M.E."/>
            <person name="Barry K."/>
            <person name="Clum A."/>
            <person name="Na H."/>
            <person name="Ledsgaard L."/>
            <person name="Lin J."/>
            <person name="Lipzen A."/>
            <person name="Kuo A."/>
            <person name="Riley R."/>
            <person name="Mondo S."/>
            <person name="LaButti K."/>
            <person name="Haridas S."/>
            <person name="Pangalinan J."/>
            <person name="Salamov A.A."/>
            <person name="Simmons B.A."/>
            <person name="Magnuson J.K."/>
            <person name="Chen J."/>
            <person name="Drula E."/>
            <person name="Henrissat B."/>
            <person name="Wiebenga A."/>
            <person name="Lubbers R.J."/>
            <person name="Gomes A.C."/>
            <person name="Makela M.R."/>
            <person name="Stajich J."/>
            <person name="Grigoriev I.V."/>
            <person name="Mortensen U.H."/>
            <person name="De vries R.P."/>
            <person name="Baker S.E."/>
            <person name="Andersen M.R."/>
        </authorList>
    </citation>
    <scope>NUCLEOTIDE SEQUENCE [LARGE SCALE GENOMIC DNA]</scope>
    <source>
        <strain evidence="2 3">CBS 600.67</strain>
    </source>
</reference>
<dbReference type="Proteomes" id="UP001610335">
    <property type="component" value="Unassembled WGS sequence"/>
</dbReference>
<dbReference type="Pfam" id="PF08530">
    <property type="entry name" value="PepX_C"/>
    <property type="match status" value="1"/>
</dbReference>
<keyword evidence="2" id="KW-0378">Hydrolase</keyword>
<name>A0ABR4IJ05_9EURO</name>
<organism evidence="2 3">
    <name type="scientific">Aspergillus cavernicola</name>
    <dbReference type="NCBI Taxonomy" id="176166"/>
    <lineage>
        <taxon>Eukaryota</taxon>
        <taxon>Fungi</taxon>
        <taxon>Dikarya</taxon>
        <taxon>Ascomycota</taxon>
        <taxon>Pezizomycotina</taxon>
        <taxon>Eurotiomycetes</taxon>
        <taxon>Eurotiomycetidae</taxon>
        <taxon>Eurotiales</taxon>
        <taxon>Aspergillaceae</taxon>
        <taxon>Aspergillus</taxon>
        <taxon>Aspergillus subgen. Nidulantes</taxon>
    </lineage>
</organism>
<evidence type="ECO:0000313" key="2">
    <source>
        <dbReference type="EMBL" id="KAL2827752.1"/>
    </source>
</evidence>
<dbReference type="InterPro" id="IPR008979">
    <property type="entry name" value="Galactose-bd-like_sf"/>
</dbReference>